<dbReference type="Gene3D" id="1.20.120.230">
    <property type="entry name" value="Alpha-catenin/vinculin-like"/>
    <property type="match status" value="1"/>
</dbReference>
<dbReference type="Pfam" id="PF09141">
    <property type="entry name" value="Talin_middle"/>
    <property type="match status" value="1"/>
</dbReference>
<dbReference type="GeneID" id="25913414"/>
<dbReference type="GO" id="GO:0098609">
    <property type="term" value="P:cell-cell adhesion"/>
    <property type="evidence" value="ECO:0007669"/>
    <property type="project" value="TreeGrafter"/>
</dbReference>
<dbReference type="eggNOG" id="KOG4261">
    <property type="taxonomic scope" value="Eukaryota"/>
</dbReference>
<feature type="domain" description="Talin IBS2B" evidence="2">
    <location>
        <begin position="91"/>
        <end position="187"/>
    </location>
</feature>
<dbReference type="EMBL" id="KQ244301">
    <property type="protein sequence ID" value="KNC74548.1"/>
    <property type="molecule type" value="Genomic_DNA"/>
</dbReference>
<feature type="non-terminal residue" evidence="3">
    <location>
        <position position="1"/>
    </location>
</feature>
<dbReference type="AlphaFoldDB" id="A0A0L0FER7"/>
<evidence type="ECO:0000313" key="3">
    <source>
        <dbReference type="EMBL" id="KNC74548.1"/>
    </source>
</evidence>
<protein>
    <submittedName>
        <fullName evidence="3">Uncharacterized protein</fullName>
    </submittedName>
</protein>
<proteinExistence type="predicted"/>
<dbReference type="SUPFAM" id="SSF109885">
    <property type="entry name" value="I/LWEQ domain"/>
    <property type="match status" value="2"/>
</dbReference>
<feature type="domain" description="Talin central" evidence="1">
    <location>
        <begin position="4"/>
        <end position="86"/>
    </location>
</feature>
<evidence type="ECO:0000259" key="1">
    <source>
        <dbReference type="Pfam" id="PF09141"/>
    </source>
</evidence>
<dbReference type="GO" id="GO:0003779">
    <property type="term" value="F:actin binding"/>
    <property type="evidence" value="ECO:0007669"/>
    <property type="project" value="InterPro"/>
</dbReference>
<dbReference type="GO" id="GO:0005886">
    <property type="term" value="C:plasma membrane"/>
    <property type="evidence" value="ECO:0007669"/>
    <property type="project" value="TreeGrafter"/>
</dbReference>
<dbReference type="OrthoDB" id="10262320at2759"/>
<evidence type="ECO:0000259" key="2">
    <source>
        <dbReference type="Pfam" id="PF21896"/>
    </source>
</evidence>
<dbReference type="GO" id="GO:0005200">
    <property type="term" value="F:structural constituent of cytoskeleton"/>
    <property type="evidence" value="ECO:0007669"/>
    <property type="project" value="InterPro"/>
</dbReference>
<reference evidence="3 4" key="1">
    <citation type="submission" date="2011-02" db="EMBL/GenBank/DDBJ databases">
        <title>The Genome Sequence of Sphaeroforma arctica JP610.</title>
        <authorList>
            <consortium name="The Broad Institute Genome Sequencing Platform"/>
            <person name="Russ C."/>
            <person name="Cuomo C."/>
            <person name="Young S.K."/>
            <person name="Zeng Q."/>
            <person name="Gargeya S."/>
            <person name="Alvarado L."/>
            <person name="Berlin A."/>
            <person name="Chapman S.B."/>
            <person name="Chen Z."/>
            <person name="Freedman E."/>
            <person name="Gellesch M."/>
            <person name="Goldberg J."/>
            <person name="Griggs A."/>
            <person name="Gujja S."/>
            <person name="Heilman E."/>
            <person name="Heiman D."/>
            <person name="Howarth C."/>
            <person name="Mehta T."/>
            <person name="Neiman D."/>
            <person name="Pearson M."/>
            <person name="Roberts A."/>
            <person name="Saif S."/>
            <person name="Shea T."/>
            <person name="Shenoy N."/>
            <person name="Sisk P."/>
            <person name="Stolte C."/>
            <person name="Sykes S."/>
            <person name="White J."/>
            <person name="Yandava C."/>
            <person name="Burger G."/>
            <person name="Gray M.W."/>
            <person name="Holland P.W.H."/>
            <person name="King N."/>
            <person name="Lang F.B.F."/>
            <person name="Roger A.J."/>
            <person name="Ruiz-Trillo I."/>
            <person name="Haas B."/>
            <person name="Nusbaum C."/>
            <person name="Birren B."/>
        </authorList>
    </citation>
    <scope>NUCLEOTIDE SEQUENCE [LARGE SCALE GENOMIC DNA]</scope>
    <source>
        <strain evidence="3 4">JP610</strain>
    </source>
</reference>
<dbReference type="Pfam" id="PF21896">
    <property type="entry name" value="Talin_IBS2B"/>
    <property type="match status" value="1"/>
</dbReference>
<dbReference type="STRING" id="667725.A0A0L0FER7"/>
<dbReference type="Proteomes" id="UP000054560">
    <property type="component" value="Unassembled WGS sequence"/>
</dbReference>
<dbReference type="GO" id="GO:0030036">
    <property type="term" value="P:actin cytoskeleton organization"/>
    <property type="evidence" value="ECO:0007669"/>
    <property type="project" value="TreeGrafter"/>
</dbReference>
<feature type="non-terminal residue" evidence="3">
    <location>
        <position position="364"/>
    </location>
</feature>
<dbReference type="InterPro" id="IPR054082">
    <property type="entry name" value="Talin_IBS2B"/>
</dbReference>
<dbReference type="InterPro" id="IPR036476">
    <property type="entry name" value="Talin_cent_sf"/>
</dbReference>
<dbReference type="GO" id="GO:0001726">
    <property type="term" value="C:ruffle"/>
    <property type="evidence" value="ECO:0007669"/>
    <property type="project" value="InterPro"/>
</dbReference>
<organism evidence="3 4">
    <name type="scientific">Sphaeroforma arctica JP610</name>
    <dbReference type="NCBI Taxonomy" id="667725"/>
    <lineage>
        <taxon>Eukaryota</taxon>
        <taxon>Ichthyosporea</taxon>
        <taxon>Ichthyophonida</taxon>
        <taxon>Sphaeroforma</taxon>
    </lineage>
</organism>
<dbReference type="Gene3D" id="1.20.1420.10">
    <property type="entry name" value="Talin, central domain"/>
    <property type="match status" value="1"/>
</dbReference>
<dbReference type="GO" id="GO:0005737">
    <property type="term" value="C:cytoplasm"/>
    <property type="evidence" value="ECO:0007669"/>
    <property type="project" value="TreeGrafter"/>
</dbReference>
<dbReference type="RefSeq" id="XP_014148450.1">
    <property type="nucleotide sequence ID" value="XM_014292975.1"/>
</dbReference>
<gene>
    <name evidence="3" type="ORF">SARC_12910</name>
</gene>
<dbReference type="SUPFAM" id="SSF109880">
    <property type="entry name" value="A middle domain of Talin 1"/>
    <property type="match status" value="1"/>
</dbReference>
<dbReference type="InterPro" id="IPR035964">
    <property type="entry name" value="I/LWEQ_dom_sf"/>
</dbReference>
<accession>A0A0L0FER7</accession>
<dbReference type="GO" id="GO:0005925">
    <property type="term" value="C:focal adhesion"/>
    <property type="evidence" value="ECO:0007669"/>
    <property type="project" value="InterPro"/>
</dbReference>
<dbReference type="InterPro" id="IPR015224">
    <property type="entry name" value="Talin_cent"/>
</dbReference>
<dbReference type="PANTHER" id="PTHR19981:SF1">
    <property type="entry name" value="RHEA, ISOFORM B"/>
    <property type="match status" value="1"/>
</dbReference>
<sequence length="364" mass="39081">DRQNLLATGSAVVSAAACLTEMTKSTKLLAALVDEEDERDDLLLCGRNLADATSKLFQAVSPDSEMERKDLILTANAVGSNVQDLLRLVPGELDVDEKVRDDLCELARDIAKLSATLMNSAKAVANKANDPASQSKVIESAKATAINASQLNAATRVLAPTINHMQCQDALAQAARKLLEAVNGLNASCRDATSDEKLVDEVDENALKVKQGIAALVKRVKNAGEAVEKETTYDDKARAINARVEHLDVHDSEEVAALVIDIGDMINIINLDADNEPENRSRLYDLAKGLRDACEGLDGNPQGLEQLKELTGQAAQDAHKRKVLRDLELAVKKTAQVSLQLISAATNASATNRNAASQKQLMEQ</sequence>
<name>A0A0L0FER7_9EUKA</name>
<evidence type="ECO:0000313" key="4">
    <source>
        <dbReference type="Proteomes" id="UP000054560"/>
    </source>
</evidence>
<keyword evidence="4" id="KW-1185">Reference proteome</keyword>
<dbReference type="PANTHER" id="PTHR19981">
    <property type="entry name" value="TALIN"/>
    <property type="match status" value="1"/>
</dbReference>
<dbReference type="GO" id="GO:0005178">
    <property type="term" value="F:integrin binding"/>
    <property type="evidence" value="ECO:0007669"/>
    <property type="project" value="TreeGrafter"/>
</dbReference>